<dbReference type="InterPro" id="IPR000979">
    <property type="entry name" value="Phosphodiesterase_MJ0936/Vps29"/>
</dbReference>
<comment type="cofactor">
    <cofactor evidence="2">
        <name>a divalent metal cation</name>
        <dbReference type="ChEBI" id="CHEBI:60240"/>
    </cofactor>
</comment>
<dbReference type="Pfam" id="PF12850">
    <property type="entry name" value="Metallophos_2"/>
    <property type="match status" value="1"/>
</dbReference>
<keyword evidence="5" id="KW-1185">Reference proteome</keyword>
<name>A0A419SV32_9FIRM</name>
<dbReference type="PANTHER" id="PTHR11124">
    <property type="entry name" value="VACUOLAR SORTING PROTEIN VPS29"/>
    <property type="match status" value="1"/>
</dbReference>
<dbReference type="InterPro" id="IPR029052">
    <property type="entry name" value="Metallo-depent_PP-like"/>
</dbReference>
<reference evidence="4 5" key="1">
    <citation type="submission" date="2016-08" db="EMBL/GenBank/DDBJ databases">
        <title>Novel Firmicutes and Novel Genomes.</title>
        <authorList>
            <person name="Poppleton D.I."/>
            <person name="Gribaldo S."/>
        </authorList>
    </citation>
    <scope>NUCLEOTIDE SEQUENCE [LARGE SCALE GENOMIC DNA]</scope>
    <source>
        <strain evidence="4 5">CTT3</strain>
    </source>
</reference>
<dbReference type="Gene3D" id="3.60.21.10">
    <property type="match status" value="1"/>
</dbReference>
<dbReference type="RefSeq" id="WP_183108853.1">
    <property type="nucleotide sequence ID" value="NZ_MCIB01000038.1"/>
</dbReference>
<keyword evidence="2" id="KW-0479">Metal-binding</keyword>
<proteinExistence type="inferred from homology"/>
<dbReference type="GO" id="GO:0016787">
    <property type="term" value="F:hydrolase activity"/>
    <property type="evidence" value="ECO:0007669"/>
    <property type="project" value="UniProtKB-UniRule"/>
</dbReference>
<dbReference type="NCBIfam" id="TIGR00040">
    <property type="entry name" value="yfcE"/>
    <property type="match status" value="1"/>
</dbReference>
<organism evidence="4 5">
    <name type="scientific">Thermohalobacter berrensis</name>
    <dbReference type="NCBI Taxonomy" id="99594"/>
    <lineage>
        <taxon>Bacteria</taxon>
        <taxon>Bacillati</taxon>
        <taxon>Bacillota</taxon>
        <taxon>Tissierellia</taxon>
        <taxon>Tissierellales</taxon>
        <taxon>Thermohalobacteraceae</taxon>
        <taxon>Thermohalobacter</taxon>
    </lineage>
</organism>
<feature type="domain" description="Calcineurin-like phosphoesterase" evidence="3">
    <location>
        <begin position="1"/>
        <end position="152"/>
    </location>
</feature>
<sequence>MKIGIMSDTHISKKVSKLDGIMESCFGDIDLLIHAGDYKDIEVVEYLKKSKDFIGVYGNVDCNSIKSLLNEREIISIEGYRIGIYHGHGKKGTTIERSYNQFIDDNVDIIIFGHSHQPIVKTMKKTLMLNPGSLINKRRERWFSYIILNIKRNNFNVEINFFDDL</sequence>
<evidence type="ECO:0000313" key="4">
    <source>
        <dbReference type="EMBL" id="RKD29076.1"/>
    </source>
</evidence>
<evidence type="ECO:0000259" key="3">
    <source>
        <dbReference type="Pfam" id="PF12850"/>
    </source>
</evidence>
<dbReference type="EC" id="3.1.4.-" evidence="2"/>
<dbReference type="GO" id="GO:0046872">
    <property type="term" value="F:metal ion binding"/>
    <property type="evidence" value="ECO:0007669"/>
    <property type="project" value="UniProtKB-KW"/>
</dbReference>
<gene>
    <name evidence="4" type="ORF">BET03_05880</name>
</gene>
<protein>
    <recommendedName>
        <fullName evidence="2">Phosphoesterase</fullName>
        <ecNumber evidence="2">3.1.4.-</ecNumber>
    </recommendedName>
</protein>
<comment type="similarity">
    <text evidence="1 2">Belongs to the metallophosphoesterase superfamily. YfcE family.</text>
</comment>
<dbReference type="SUPFAM" id="SSF56300">
    <property type="entry name" value="Metallo-dependent phosphatases"/>
    <property type="match status" value="1"/>
</dbReference>
<dbReference type="EMBL" id="MCIB01000038">
    <property type="protein sequence ID" value="RKD29076.1"/>
    <property type="molecule type" value="Genomic_DNA"/>
</dbReference>
<evidence type="ECO:0000256" key="2">
    <source>
        <dbReference type="RuleBase" id="RU362039"/>
    </source>
</evidence>
<comment type="caution">
    <text evidence="4">The sequence shown here is derived from an EMBL/GenBank/DDBJ whole genome shotgun (WGS) entry which is preliminary data.</text>
</comment>
<evidence type="ECO:0000256" key="1">
    <source>
        <dbReference type="ARBA" id="ARBA00008950"/>
    </source>
</evidence>
<dbReference type="InterPro" id="IPR024654">
    <property type="entry name" value="Calcineurin-like_PHP_lpxH"/>
</dbReference>
<evidence type="ECO:0000313" key="5">
    <source>
        <dbReference type="Proteomes" id="UP000284177"/>
    </source>
</evidence>
<dbReference type="AlphaFoldDB" id="A0A419SV32"/>
<accession>A0A419SV32</accession>
<dbReference type="Proteomes" id="UP000284177">
    <property type="component" value="Unassembled WGS sequence"/>
</dbReference>